<dbReference type="Pfam" id="PF01910">
    <property type="entry name" value="Thiamine_BP"/>
    <property type="match status" value="1"/>
</dbReference>
<organism evidence="3 4">
    <name type="scientific">Paucilactobacillus oligofermentans DSM 15707 = LMG 22743</name>
    <dbReference type="NCBI Taxonomy" id="1423778"/>
    <lineage>
        <taxon>Bacteria</taxon>
        <taxon>Bacillati</taxon>
        <taxon>Bacillota</taxon>
        <taxon>Bacilli</taxon>
        <taxon>Lactobacillales</taxon>
        <taxon>Lactobacillaceae</taxon>
        <taxon>Paucilactobacillus</taxon>
    </lineage>
</organism>
<dbReference type="InterPro" id="IPR051614">
    <property type="entry name" value="UPF0045_domain"/>
</dbReference>
<gene>
    <name evidence="3" type="ORF">FC70_GL001531</name>
</gene>
<proteinExistence type="inferred from homology"/>
<dbReference type="RefSeq" id="WP_057890457.1">
    <property type="nucleotide sequence ID" value="NZ_AZFE01000032.1"/>
</dbReference>
<dbReference type="InterPro" id="IPR002767">
    <property type="entry name" value="Thiamine_BP"/>
</dbReference>
<dbReference type="Proteomes" id="UP000051697">
    <property type="component" value="Unassembled WGS sequence"/>
</dbReference>
<reference evidence="3 4" key="1">
    <citation type="journal article" date="2015" name="Genome Announc.">
        <title>Expanding the biotechnology potential of lactobacilli through comparative genomics of 213 strains and associated genera.</title>
        <authorList>
            <person name="Sun Z."/>
            <person name="Harris H.M."/>
            <person name="McCann A."/>
            <person name="Guo C."/>
            <person name="Argimon S."/>
            <person name="Zhang W."/>
            <person name="Yang X."/>
            <person name="Jeffery I.B."/>
            <person name="Cooney J.C."/>
            <person name="Kagawa T.F."/>
            <person name="Liu W."/>
            <person name="Song Y."/>
            <person name="Salvetti E."/>
            <person name="Wrobel A."/>
            <person name="Rasinkangas P."/>
            <person name="Parkhill J."/>
            <person name="Rea M.C."/>
            <person name="O'Sullivan O."/>
            <person name="Ritari J."/>
            <person name="Douillard F.P."/>
            <person name="Paul Ross R."/>
            <person name="Yang R."/>
            <person name="Briner A.E."/>
            <person name="Felis G.E."/>
            <person name="de Vos W.M."/>
            <person name="Barrangou R."/>
            <person name="Klaenhammer T.R."/>
            <person name="Caufield P.W."/>
            <person name="Cui Y."/>
            <person name="Zhang H."/>
            <person name="O'Toole P.W."/>
        </authorList>
    </citation>
    <scope>NUCLEOTIDE SEQUENCE [LARGE SCALE GENOMIC DNA]</scope>
    <source>
        <strain evidence="3 4">DSM 15707</strain>
    </source>
</reference>
<comment type="caution">
    <text evidence="3">The sequence shown here is derived from an EMBL/GenBank/DDBJ whole genome shotgun (WGS) entry which is preliminary data.</text>
</comment>
<dbReference type="KEGG" id="lol:LACOL_1049"/>
<dbReference type="AlphaFoldDB" id="A0A0R1RD92"/>
<protein>
    <recommendedName>
        <fullName evidence="2">Thiamine-binding protein domain-containing protein</fullName>
    </recommendedName>
</protein>
<dbReference type="GO" id="GO:0005829">
    <property type="term" value="C:cytosol"/>
    <property type="evidence" value="ECO:0007669"/>
    <property type="project" value="TreeGrafter"/>
</dbReference>
<dbReference type="STRING" id="1423778.FC70_GL001531"/>
<dbReference type="InterPro" id="IPR029756">
    <property type="entry name" value="MTH1187/YkoF-like"/>
</dbReference>
<name>A0A0R1RD92_9LACO</name>
<evidence type="ECO:0000313" key="4">
    <source>
        <dbReference type="Proteomes" id="UP000051697"/>
    </source>
</evidence>
<comment type="similarity">
    <text evidence="1">Belongs to the UPF0045 family.</text>
</comment>
<dbReference type="PANTHER" id="PTHR33777:SF1">
    <property type="entry name" value="UPF0045 PROTEIN ECM15"/>
    <property type="match status" value="1"/>
</dbReference>
<dbReference type="OrthoDB" id="5886358at2"/>
<dbReference type="EMBL" id="AZFE01000032">
    <property type="protein sequence ID" value="KRL54732.1"/>
    <property type="molecule type" value="Genomic_DNA"/>
</dbReference>
<keyword evidence="4" id="KW-1185">Reference proteome</keyword>
<dbReference type="PANTHER" id="PTHR33777">
    <property type="entry name" value="UPF0045 PROTEIN ECM15"/>
    <property type="match status" value="1"/>
</dbReference>
<evidence type="ECO:0000313" key="3">
    <source>
        <dbReference type="EMBL" id="KRL54732.1"/>
    </source>
</evidence>
<evidence type="ECO:0000259" key="2">
    <source>
        <dbReference type="Pfam" id="PF01910"/>
    </source>
</evidence>
<sequence length="109" mass="12043">MANAVMAIQVLPEADSTKELLRLVDVAIAEIDAAGMSYEVGAFETTIEGDLDNLMKLLHRIQISVTDSGAPRISNYIKLSYAPAEHILTTDEKLAKYREVNNKNSHQIK</sequence>
<feature type="domain" description="Thiamine-binding protein" evidence="2">
    <location>
        <begin position="6"/>
        <end position="97"/>
    </location>
</feature>
<accession>A0A0R1RD92</accession>
<dbReference type="SUPFAM" id="SSF89957">
    <property type="entry name" value="MTH1187/YkoF-like"/>
    <property type="match status" value="1"/>
</dbReference>
<dbReference type="PATRIC" id="fig|1423778.4.peg.1567"/>
<evidence type="ECO:0000256" key="1">
    <source>
        <dbReference type="ARBA" id="ARBA00010272"/>
    </source>
</evidence>
<dbReference type="Gene3D" id="3.30.70.930">
    <property type="match status" value="1"/>
</dbReference>